<dbReference type="SMART" id="SM00895">
    <property type="entry name" value="FCD"/>
    <property type="match status" value="1"/>
</dbReference>
<dbReference type="PANTHER" id="PTHR43537">
    <property type="entry name" value="TRANSCRIPTIONAL REGULATOR, GNTR FAMILY"/>
    <property type="match status" value="1"/>
</dbReference>
<dbReference type="SUPFAM" id="SSF48008">
    <property type="entry name" value="GntR ligand-binding domain-like"/>
    <property type="match status" value="1"/>
</dbReference>
<evidence type="ECO:0000256" key="2">
    <source>
        <dbReference type="ARBA" id="ARBA00023125"/>
    </source>
</evidence>
<dbReference type="InterPro" id="IPR000524">
    <property type="entry name" value="Tscrpt_reg_HTH_GntR"/>
</dbReference>
<evidence type="ECO:0000313" key="6">
    <source>
        <dbReference type="Proteomes" id="UP001310386"/>
    </source>
</evidence>
<keyword evidence="6" id="KW-1185">Reference proteome</keyword>
<dbReference type="RefSeq" id="WP_371753644.1">
    <property type="nucleotide sequence ID" value="NZ_JAYJLD010000008.1"/>
</dbReference>
<dbReference type="SMART" id="SM00345">
    <property type="entry name" value="HTH_GNTR"/>
    <property type="match status" value="1"/>
</dbReference>
<dbReference type="Proteomes" id="UP001310386">
    <property type="component" value="Unassembled WGS sequence"/>
</dbReference>
<dbReference type="Pfam" id="PF07729">
    <property type="entry name" value="FCD"/>
    <property type="match status" value="1"/>
</dbReference>
<keyword evidence="1" id="KW-0805">Transcription regulation</keyword>
<evidence type="ECO:0000313" key="5">
    <source>
        <dbReference type="EMBL" id="MEB3101526.1"/>
    </source>
</evidence>
<evidence type="ECO:0000256" key="1">
    <source>
        <dbReference type="ARBA" id="ARBA00023015"/>
    </source>
</evidence>
<evidence type="ECO:0000256" key="3">
    <source>
        <dbReference type="ARBA" id="ARBA00023163"/>
    </source>
</evidence>
<dbReference type="Pfam" id="PF00392">
    <property type="entry name" value="GntR"/>
    <property type="match status" value="1"/>
</dbReference>
<dbReference type="SUPFAM" id="SSF46785">
    <property type="entry name" value="Winged helix' DNA-binding domain"/>
    <property type="match status" value="1"/>
</dbReference>
<feature type="domain" description="HTH gntR-type" evidence="4">
    <location>
        <begin position="5"/>
        <end position="72"/>
    </location>
</feature>
<name>A0ABU5ZJN5_9BACL</name>
<reference evidence="5" key="1">
    <citation type="submission" date="2023-12" db="EMBL/GenBank/DDBJ databases">
        <title>Fervidustalea candida gen. nov., sp. nov., a novel member of the family Paenibacillaceae isolated from a geothermal area.</title>
        <authorList>
            <person name="Li W.-J."/>
            <person name="Jiao J.-Y."/>
            <person name="Chen Y."/>
        </authorList>
    </citation>
    <scope>NUCLEOTIDE SEQUENCE</scope>
    <source>
        <strain evidence="5">SYSU GA230002</strain>
    </source>
</reference>
<dbReference type="InterPro" id="IPR036388">
    <property type="entry name" value="WH-like_DNA-bd_sf"/>
</dbReference>
<dbReference type="PROSITE" id="PS50949">
    <property type="entry name" value="HTH_GNTR"/>
    <property type="match status" value="1"/>
</dbReference>
<dbReference type="EMBL" id="JAYJLD010000008">
    <property type="protein sequence ID" value="MEB3101526.1"/>
    <property type="molecule type" value="Genomic_DNA"/>
</dbReference>
<dbReference type="InterPro" id="IPR011711">
    <property type="entry name" value="GntR_C"/>
</dbReference>
<comment type="caution">
    <text evidence="5">The sequence shown here is derived from an EMBL/GenBank/DDBJ whole genome shotgun (WGS) entry which is preliminary data.</text>
</comment>
<proteinExistence type="predicted"/>
<gene>
    <name evidence="5" type="ORF">VF724_07600</name>
</gene>
<keyword evidence="2" id="KW-0238">DNA-binding</keyword>
<dbReference type="Gene3D" id="1.10.10.10">
    <property type="entry name" value="Winged helix-like DNA-binding domain superfamily/Winged helix DNA-binding domain"/>
    <property type="match status" value="1"/>
</dbReference>
<dbReference type="InterPro" id="IPR008920">
    <property type="entry name" value="TF_FadR/GntR_C"/>
</dbReference>
<dbReference type="Gene3D" id="1.20.120.530">
    <property type="entry name" value="GntR ligand-binding domain-like"/>
    <property type="match status" value="1"/>
</dbReference>
<protein>
    <submittedName>
        <fullName evidence="5">GntR family transcriptional regulator</fullName>
    </submittedName>
</protein>
<dbReference type="CDD" id="cd07377">
    <property type="entry name" value="WHTH_GntR"/>
    <property type="match status" value="1"/>
</dbReference>
<dbReference type="InterPro" id="IPR036390">
    <property type="entry name" value="WH_DNA-bd_sf"/>
</dbReference>
<keyword evidence="3" id="KW-0804">Transcription</keyword>
<evidence type="ECO:0000259" key="4">
    <source>
        <dbReference type="PROSITE" id="PS50949"/>
    </source>
</evidence>
<accession>A0ABU5ZJN5</accession>
<sequence>MKVFQTKKDMVYSGIKDNILSGVLRPGDRLHIQALAKEFSTSEIPVREAIQALESEKLVQVTPHTGAMVAQVSARDLDEILELRIYFEALATYLAAPFITEDDAKELEKNLRKQAFAIEYNELEDFGELNLQFHKLIYQKNPNSRLNDIIFNLWDHSKRYRNVFQNNLEFTKQSYDQHLEILSIIKQKDAEKARELMEQHKIRSSAEIKSKWKRDFE</sequence>
<dbReference type="PANTHER" id="PTHR43537:SF5">
    <property type="entry name" value="UXU OPERON TRANSCRIPTIONAL REGULATOR"/>
    <property type="match status" value="1"/>
</dbReference>
<organism evidence="5 6">
    <name type="scientific">Ferviditalea candida</name>
    <dbReference type="NCBI Taxonomy" id="3108399"/>
    <lineage>
        <taxon>Bacteria</taxon>
        <taxon>Bacillati</taxon>
        <taxon>Bacillota</taxon>
        <taxon>Bacilli</taxon>
        <taxon>Bacillales</taxon>
        <taxon>Paenibacillaceae</taxon>
        <taxon>Ferviditalea</taxon>
    </lineage>
</organism>